<proteinExistence type="predicted"/>
<name>S5MGB1_9MOLU</name>
<dbReference type="PROSITE" id="PS51257">
    <property type="entry name" value="PROKAR_LIPOPROTEIN"/>
    <property type="match status" value="1"/>
</dbReference>
<dbReference type="AlphaFoldDB" id="S5MGB1"/>
<dbReference type="KEGG" id="stai:STAIW_v1c02290"/>
<organism evidence="1 2">
    <name type="scientific">Spiroplasma taiwanense CT-1</name>
    <dbReference type="NCBI Taxonomy" id="1276220"/>
    <lineage>
        <taxon>Bacteria</taxon>
        <taxon>Bacillati</taxon>
        <taxon>Mycoplasmatota</taxon>
        <taxon>Mollicutes</taxon>
        <taxon>Entomoplasmatales</taxon>
        <taxon>Spiroplasmataceae</taxon>
        <taxon>Spiroplasma</taxon>
    </lineage>
</organism>
<reference evidence="1 2" key="1">
    <citation type="journal article" date="2013" name="Genome Biol. Evol.">
        <title>Comparison of metabolic capacities and inference of gene content evolution in mosquito-associated Spiroplasma diminutum and S. taiwanense.</title>
        <authorList>
            <person name="Lo W.S."/>
            <person name="Ku C."/>
            <person name="Chen L.L."/>
            <person name="Chang T.H."/>
            <person name="Kuo C.H."/>
        </authorList>
    </citation>
    <scope>NUCLEOTIDE SEQUENCE [LARGE SCALE GENOMIC DNA]</scope>
    <source>
        <strain evidence="1">CT-1</strain>
    </source>
</reference>
<gene>
    <name evidence="1" type="ORF">STAIW_v1c02290</name>
</gene>
<dbReference type="EMBL" id="CP005074">
    <property type="protein sequence ID" value="AGR40900.1"/>
    <property type="molecule type" value="Genomic_DNA"/>
</dbReference>
<accession>S5MGB1</accession>
<evidence type="ECO:0008006" key="3">
    <source>
        <dbReference type="Google" id="ProtNLM"/>
    </source>
</evidence>
<protein>
    <recommendedName>
        <fullName evidence="3">Lipoprotein</fullName>
    </recommendedName>
</protein>
<dbReference type="RefSeq" id="WP_020834039.1">
    <property type="nucleotide sequence ID" value="NC_021846.1"/>
</dbReference>
<dbReference type="Proteomes" id="UP000014984">
    <property type="component" value="Chromosome"/>
</dbReference>
<dbReference type="PATRIC" id="fig|1276220.3.peg.232"/>
<sequence length="101" mass="11664">MCFYEKILSLISAISLSIFATVQTLFVVGCEKKYSTQIQEILKKDVEGLTGEKYFEQVDTETFSLQLNPNIYENREKLNLIIEESLILYEEVSTYFNSSIS</sequence>
<evidence type="ECO:0000313" key="2">
    <source>
        <dbReference type="Proteomes" id="UP000014984"/>
    </source>
</evidence>
<dbReference type="STRING" id="1276220.STAIW_v1c02290"/>
<keyword evidence="2" id="KW-1185">Reference proteome</keyword>
<evidence type="ECO:0000313" key="1">
    <source>
        <dbReference type="EMBL" id="AGR40900.1"/>
    </source>
</evidence>
<dbReference type="HOGENOM" id="CLU_2289913_0_0_14"/>